<dbReference type="Proteomes" id="UP000075901">
    <property type="component" value="Unassembled WGS sequence"/>
</dbReference>
<comment type="subcellular location">
    <subcellularLocation>
        <location evidence="1">Nucleus</location>
    </subcellularLocation>
</comment>
<evidence type="ECO:0000313" key="8">
    <source>
        <dbReference type="Proteomes" id="UP000075901"/>
    </source>
</evidence>
<dbReference type="GO" id="GO:0006325">
    <property type="term" value="P:chromatin organization"/>
    <property type="evidence" value="ECO:0007669"/>
    <property type="project" value="TreeGrafter"/>
</dbReference>
<dbReference type="GO" id="GO:0005634">
    <property type="term" value="C:nucleus"/>
    <property type="evidence" value="ECO:0007669"/>
    <property type="project" value="UniProtKB-SubCell"/>
</dbReference>
<evidence type="ECO:0000256" key="5">
    <source>
        <dbReference type="ARBA" id="ARBA00023242"/>
    </source>
</evidence>
<name>A0A182TB39_9DIPT</name>
<keyword evidence="5" id="KW-0539">Nucleus</keyword>
<evidence type="ECO:0000256" key="6">
    <source>
        <dbReference type="SAM" id="MobiDB-lite"/>
    </source>
</evidence>
<proteinExistence type="predicted"/>
<keyword evidence="8" id="KW-1185">Reference proteome</keyword>
<sequence>MLKGMSSIAEKCTICGTLETTKWYILDYKSVCADCHDIQLNPPYEPQSERSPERLTAGNMPVQEHVELLPDDDTGLPTEHGMLPCTPKKLDTKKPHSGDENGDVELGVDLSNADEQDEMHDNIAALTMFSPRRLRHRVCPVREPVRRGSKKNGRTCQGSRTKSRRTNMKKEPIKSPRETASTRTVSKVLEDNIWYQLGDIVSMVDTQDNTYYAQIRGLLIDAYNEKSAVVTWLLPTTASPPPNESFDPATYLAGPDEDLPRRLTYMQFVMHAPSNYFLDRTNPYPRPECYGPANTTQCDNRNYVWTSINRRGR</sequence>
<protein>
    <recommendedName>
        <fullName evidence="9">GATA zinc finger domain-containing protein 1</fullName>
    </recommendedName>
</protein>
<accession>A0A182TB39</accession>
<dbReference type="EnsemblMetazoa" id="AMAM023277-RA">
    <property type="protein sequence ID" value="AMAM023277-PA"/>
    <property type="gene ID" value="AMAM023277"/>
</dbReference>
<dbReference type="PANTHER" id="PTHR13340:SF2">
    <property type="entry name" value="GATA ZINC FINGER DOMAIN-CONTAINING PROTEIN 1"/>
    <property type="match status" value="1"/>
</dbReference>
<dbReference type="PANTHER" id="PTHR13340">
    <property type="entry name" value="GATA ZINC FINGER DOMAIN-CONTAINING"/>
    <property type="match status" value="1"/>
</dbReference>
<dbReference type="GO" id="GO:0008270">
    <property type="term" value="F:zinc ion binding"/>
    <property type="evidence" value="ECO:0007669"/>
    <property type="project" value="UniProtKB-KW"/>
</dbReference>
<reference evidence="8" key="1">
    <citation type="submission" date="2013-09" db="EMBL/GenBank/DDBJ databases">
        <title>The Genome Sequence of Anopheles maculatus species B.</title>
        <authorList>
            <consortium name="The Broad Institute Genomics Platform"/>
            <person name="Neafsey D.E."/>
            <person name="Besansky N."/>
            <person name="Howell P."/>
            <person name="Walton C."/>
            <person name="Young S.K."/>
            <person name="Zeng Q."/>
            <person name="Gargeya S."/>
            <person name="Fitzgerald M."/>
            <person name="Haas B."/>
            <person name="Abouelleil A."/>
            <person name="Allen A.W."/>
            <person name="Alvarado L."/>
            <person name="Arachchi H.M."/>
            <person name="Berlin A.M."/>
            <person name="Chapman S.B."/>
            <person name="Gainer-Dewar J."/>
            <person name="Goldberg J."/>
            <person name="Griggs A."/>
            <person name="Gujja S."/>
            <person name="Hansen M."/>
            <person name="Howarth C."/>
            <person name="Imamovic A."/>
            <person name="Ireland A."/>
            <person name="Larimer J."/>
            <person name="McCowan C."/>
            <person name="Murphy C."/>
            <person name="Pearson M."/>
            <person name="Poon T.W."/>
            <person name="Priest M."/>
            <person name="Roberts A."/>
            <person name="Saif S."/>
            <person name="Shea T."/>
            <person name="Sisk P."/>
            <person name="Sykes S."/>
            <person name="Wortman J."/>
            <person name="Nusbaum C."/>
            <person name="Birren B."/>
        </authorList>
    </citation>
    <scope>NUCLEOTIDE SEQUENCE [LARGE SCALE GENOMIC DNA]</scope>
    <source>
        <strain evidence="8">maculatus3</strain>
    </source>
</reference>
<keyword evidence="3" id="KW-0863">Zinc-finger</keyword>
<feature type="region of interest" description="Disordered" evidence="6">
    <location>
        <begin position="145"/>
        <end position="182"/>
    </location>
</feature>
<evidence type="ECO:0000256" key="2">
    <source>
        <dbReference type="ARBA" id="ARBA00022723"/>
    </source>
</evidence>
<feature type="compositionally biased region" description="Basic and acidic residues" evidence="6">
    <location>
        <begin position="168"/>
        <end position="177"/>
    </location>
</feature>
<dbReference type="InterPro" id="IPR039050">
    <property type="entry name" value="GATAD1"/>
</dbReference>
<keyword evidence="2" id="KW-0479">Metal-binding</keyword>
<evidence type="ECO:0000313" key="7">
    <source>
        <dbReference type="EnsemblMetazoa" id="AMAM023277-PA"/>
    </source>
</evidence>
<evidence type="ECO:0000256" key="1">
    <source>
        <dbReference type="ARBA" id="ARBA00004123"/>
    </source>
</evidence>
<evidence type="ECO:0000256" key="3">
    <source>
        <dbReference type="ARBA" id="ARBA00022771"/>
    </source>
</evidence>
<dbReference type="AlphaFoldDB" id="A0A182TB39"/>
<evidence type="ECO:0008006" key="9">
    <source>
        <dbReference type="Google" id="ProtNLM"/>
    </source>
</evidence>
<organism evidence="7 8">
    <name type="scientific">Anopheles maculatus</name>
    <dbReference type="NCBI Taxonomy" id="74869"/>
    <lineage>
        <taxon>Eukaryota</taxon>
        <taxon>Metazoa</taxon>
        <taxon>Ecdysozoa</taxon>
        <taxon>Arthropoda</taxon>
        <taxon>Hexapoda</taxon>
        <taxon>Insecta</taxon>
        <taxon>Pterygota</taxon>
        <taxon>Neoptera</taxon>
        <taxon>Endopterygota</taxon>
        <taxon>Diptera</taxon>
        <taxon>Nematocera</taxon>
        <taxon>Culicoidea</taxon>
        <taxon>Culicidae</taxon>
        <taxon>Anophelinae</taxon>
        <taxon>Anopheles</taxon>
        <taxon>Anopheles maculatus group</taxon>
    </lineage>
</organism>
<dbReference type="VEuPathDB" id="VectorBase:AMAM023277"/>
<evidence type="ECO:0000256" key="4">
    <source>
        <dbReference type="ARBA" id="ARBA00022833"/>
    </source>
</evidence>
<reference evidence="7" key="2">
    <citation type="submission" date="2020-05" db="UniProtKB">
        <authorList>
            <consortium name="EnsemblMetazoa"/>
        </authorList>
    </citation>
    <scope>IDENTIFICATION</scope>
    <source>
        <strain evidence="7">maculatus3</strain>
    </source>
</reference>
<keyword evidence="4" id="KW-0862">Zinc</keyword>